<protein>
    <submittedName>
        <fullName evidence="7">Alpha-ketoglutarate-dependent dioxygenase</fullName>
    </submittedName>
</protein>
<gene>
    <name evidence="7" type="ORF">A0123_01137</name>
</gene>
<dbReference type="PANTHER" id="PTHR16557">
    <property type="entry name" value="ALKYLATED DNA REPAIR PROTEIN ALKB-RELATED"/>
    <property type="match status" value="1"/>
</dbReference>
<keyword evidence="4 5" id="KW-0408">Iron</keyword>
<dbReference type="InterPro" id="IPR027450">
    <property type="entry name" value="AlkB-like"/>
</dbReference>
<keyword evidence="2 7" id="KW-0223">Dioxygenase</keyword>
<evidence type="ECO:0000256" key="1">
    <source>
        <dbReference type="ARBA" id="ARBA00022723"/>
    </source>
</evidence>
<feature type="binding site" evidence="5">
    <location>
        <position position="132"/>
    </location>
    <ligand>
        <name>Fe cation</name>
        <dbReference type="ChEBI" id="CHEBI:24875"/>
        <note>catalytic</note>
    </ligand>
</feature>
<dbReference type="GO" id="GO:0035516">
    <property type="term" value="F:broad specificity oxidative DNA demethylase activity"/>
    <property type="evidence" value="ECO:0007669"/>
    <property type="project" value="TreeGrafter"/>
</dbReference>
<proteinExistence type="predicted"/>
<evidence type="ECO:0000256" key="5">
    <source>
        <dbReference type="PIRSR" id="PIRSR604574-2"/>
    </source>
</evidence>
<comment type="cofactor">
    <cofactor evidence="5">
        <name>Fe(2+)</name>
        <dbReference type="ChEBI" id="CHEBI:29033"/>
    </cofactor>
    <text evidence="5">Binds 1 Fe(2+) ion per subunit.</text>
</comment>
<evidence type="ECO:0000256" key="3">
    <source>
        <dbReference type="ARBA" id="ARBA00023002"/>
    </source>
</evidence>
<dbReference type="PANTHER" id="PTHR16557:SF2">
    <property type="entry name" value="NUCLEIC ACID DIOXYGENASE ALKBH1"/>
    <property type="match status" value="1"/>
</dbReference>
<feature type="binding site" evidence="5">
    <location>
        <position position="186"/>
    </location>
    <ligand>
        <name>Fe cation</name>
        <dbReference type="ChEBI" id="CHEBI:24875"/>
        <note>catalytic</note>
    </ligand>
</feature>
<dbReference type="NCBIfam" id="NF011930">
    <property type="entry name" value="PRK15401.1"/>
    <property type="match status" value="1"/>
</dbReference>
<dbReference type="Gene3D" id="2.60.120.590">
    <property type="entry name" value="Alpha-ketoglutarate-dependent dioxygenase AlkB-like"/>
    <property type="match status" value="1"/>
</dbReference>
<dbReference type="AlphaFoldDB" id="A0A1B6VMJ2"/>
<evidence type="ECO:0000256" key="2">
    <source>
        <dbReference type="ARBA" id="ARBA00022964"/>
    </source>
</evidence>
<dbReference type="InterPro" id="IPR005123">
    <property type="entry name" value="Oxoglu/Fe-dep_dioxygenase_dom"/>
</dbReference>
<evidence type="ECO:0000313" key="7">
    <source>
        <dbReference type="EMBL" id="OAJ68431.1"/>
    </source>
</evidence>
<dbReference type="SUPFAM" id="SSF51197">
    <property type="entry name" value="Clavaminate synthase-like"/>
    <property type="match status" value="1"/>
</dbReference>
<dbReference type="GO" id="GO:0008198">
    <property type="term" value="F:ferrous iron binding"/>
    <property type="evidence" value="ECO:0007669"/>
    <property type="project" value="TreeGrafter"/>
</dbReference>
<dbReference type="Proteomes" id="UP000077786">
    <property type="component" value="Unassembled WGS sequence"/>
</dbReference>
<dbReference type="GO" id="GO:0005737">
    <property type="term" value="C:cytoplasm"/>
    <property type="evidence" value="ECO:0007669"/>
    <property type="project" value="TreeGrafter"/>
</dbReference>
<evidence type="ECO:0000256" key="4">
    <source>
        <dbReference type="ARBA" id="ARBA00023004"/>
    </source>
</evidence>
<organism evidence="7 8">
    <name type="scientific">Gluconobacter cerinus</name>
    <dbReference type="NCBI Taxonomy" id="38307"/>
    <lineage>
        <taxon>Bacteria</taxon>
        <taxon>Pseudomonadati</taxon>
        <taxon>Pseudomonadota</taxon>
        <taxon>Alphaproteobacteria</taxon>
        <taxon>Acetobacterales</taxon>
        <taxon>Acetobacteraceae</taxon>
        <taxon>Gluconobacter</taxon>
    </lineage>
</organism>
<dbReference type="PATRIC" id="fig|38307.3.peg.1173"/>
<dbReference type="EMBL" id="LUTU01000005">
    <property type="protein sequence ID" value="OAJ68431.1"/>
    <property type="molecule type" value="Genomic_DNA"/>
</dbReference>
<feature type="domain" description="Fe2OG dioxygenase" evidence="6">
    <location>
        <begin position="112"/>
        <end position="212"/>
    </location>
</feature>
<dbReference type="Pfam" id="PF13532">
    <property type="entry name" value="2OG-FeII_Oxy_2"/>
    <property type="match status" value="1"/>
</dbReference>
<accession>A0A1B6VMJ2</accession>
<dbReference type="GO" id="GO:0035515">
    <property type="term" value="F:oxidative RNA demethylase activity"/>
    <property type="evidence" value="ECO:0007669"/>
    <property type="project" value="TreeGrafter"/>
</dbReference>
<dbReference type="PROSITE" id="PS51471">
    <property type="entry name" value="FE2OG_OXY"/>
    <property type="match status" value="1"/>
</dbReference>
<evidence type="ECO:0000259" key="6">
    <source>
        <dbReference type="PROSITE" id="PS51471"/>
    </source>
</evidence>
<dbReference type="GO" id="GO:0035513">
    <property type="term" value="P:oxidative RNA demethylation"/>
    <property type="evidence" value="ECO:0007669"/>
    <property type="project" value="TreeGrafter"/>
</dbReference>
<keyword evidence="3" id="KW-0560">Oxidoreductase</keyword>
<name>A0A1B6VMJ2_9PROT</name>
<sequence>MEDLFAEMRVRTELGTGAAWLPGFVDSVADQLLQHIHSLSQISPFRFMMTPGGRSMSVAMTSCGACGWYTDKRGYRYVRHDPMTGQQWPDMPDIFRHIAVAAAQEAGFPDFTPVSCLVNRYEPGAKMGLHQDRDEDDLASPIVSVSLGVPARFAFGGLLKTDPVRRFDLRHGDVVVWGGPSRLAWHGVSPVRETFHQQTGAMRYNLTFRAINPALFQP</sequence>
<keyword evidence="1 5" id="KW-0479">Metal-binding</keyword>
<reference evidence="7 8" key="1">
    <citation type="submission" date="2016-03" db="EMBL/GenBank/DDBJ databases">
        <title>Draft genome sequence of Gluconobacter cerinus strain CECT 9110.</title>
        <authorList>
            <person name="Sainz F."/>
            <person name="Mas A."/>
            <person name="Torija M.J."/>
        </authorList>
    </citation>
    <scope>NUCLEOTIDE SEQUENCE [LARGE SCALE GENOMIC DNA]</scope>
    <source>
        <strain evidence="7 8">CECT 9110</strain>
    </source>
</reference>
<comment type="caution">
    <text evidence="7">The sequence shown here is derived from an EMBL/GenBank/DDBJ whole genome shotgun (WGS) entry which is preliminary data.</text>
</comment>
<dbReference type="RefSeq" id="WP_064274182.1">
    <property type="nucleotide sequence ID" value="NZ_LUTU01000005.1"/>
</dbReference>
<dbReference type="InterPro" id="IPR004574">
    <property type="entry name" value="Alkb"/>
</dbReference>
<feature type="binding site" evidence="5">
    <location>
        <position position="130"/>
    </location>
    <ligand>
        <name>Fe cation</name>
        <dbReference type="ChEBI" id="CHEBI:24875"/>
        <note>catalytic</note>
    </ligand>
</feature>
<dbReference type="InterPro" id="IPR037151">
    <property type="entry name" value="AlkB-like_sf"/>
</dbReference>
<dbReference type="OrthoDB" id="9796932at2"/>
<evidence type="ECO:0000313" key="8">
    <source>
        <dbReference type="Proteomes" id="UP000077786"/>
    </source>
</evidence>